<gene>
    <name evidence="9" type="ORF">PAPYR_8097</name>
</gene>
<dbReference type="EMBL" id="JAPMOS010000065">
    <property type="protein sequence ID" value="KAJ4456617.1"/>
    <property type="molecule type" value="Genomic_DNA"/>
</dbReference>
<comment type="caution">
    <text evidence="9">The sequence shown here is derived from an EMBL/GenBank/DDBJ whole genome shotgun (WGS) entry which is preliminary data.</text>
</comment>
<dbReference type="Proteomes" id="UP001141327">
    <property type="component" value="Unassembled WGS sequence"/>
</dbReference>
<evidence type="ECO:0000256" key="2">
    <source>
        <dbReference type="ARBA" id="ARBA00022670"/>
    </source>
</evidence>
<keyword evidence="6" id="KW-0482">Metalloprotease</keyword>
<dbReference type="PANTHER" id="PTHR11804">
    <property type="entry name" value="PROTEASE M3 THIMET OLIGOPEPTIDASE-RELATED"/>
    <property type="match status" value="1"/>
</dbReference>
<dbReference type="InterPro" id="IPR004438">
    <property type="entry name" value="Peptidase_M3B"/>
</dbReference>
<dbReference type="Gene3D" id="1.10.287.830">
    <property type="entry name" value="putative peptidase helix hairpin domain like"/>
    <property type="match status" value="1"/>
</dbReference>
<dbReference type="SUPFAM" id="SSF55486">
    <property type="entry name" value="Metalloproteases ('zincins'), catalytic domain"/>
    <property type="match status" value="1"/>
</dbReference>
<dbReference type="InterPro" id="IPR013647">
    <property type="entry name" value="OligopepF_N_dom"/>
</dbReference>
<keyword evidence="3" id="KW-0479">Metal-binding</keyword>
<dbReference type="InterPro" id="IPR001567">
    <property type="entry name" value="Pept_M3A_M3B_dom"/>
</dbReference>
<keyword evidence="4" id="KW-0378">Hydrolase</keyword>
<evidence type="ECO:0000313" key="10">
    <source>
        <dbReference type="Proteomes" id="UP001141327"/>
    </source>
</evidence>
<feature type="domain" description="Peptidase M3A/M3B catalytic" evidence="7">
    <location>
        <begin position="202"/>
        <end position="612"/>
    </location>
</feature>
<dbReference type="Gene3D" id="1.20.140.70">
    <property type="entry name" value="Oligopeptidase f, N-terminal domain"/>
    <property type="match status" value="1"/>
</dbReference>
<evidence type="ECO:0000256" key="6">
    <source>
        <dbReference type="ARBA" id="ARBA00023049"/>
    </source>
</evidence>
<evidence type="ECO:0000313" key="9">
    <source>
        <dbReference type="EMBL" id="KAJ4456617.1"/>
    </source>
</evidence>
<sequence>MSEIPERALIPLAMRWDLESFLNDEKFEARFRLLDPMVAELNQLKGHLHESAERVAKCLELDDKLSRELTTLHTYASHRADEDRRNQHYLGMSDKMSAKMSKISAETSWMNPELLAMDPAILAQYQRHEALAPWARVMELILRERPHTLSAPEEALLSAASDAFSGFEKTFELLSNADLEYPKIENEKGEEVQLSDGNYILFLQNPNREVRQRAWKAMYNTHEHFKNTFASCLDGQIKVDCLSARVRHHPSALHQALHADNLPVSIYDSLIEAVHAALPHFYKYVGVRQRALKLPTLDMCDMYVPLVEGCDRKVSWEEAVEWVLEAVRPLGPEYHDICVKGLREHRWVDALENKGKKSGAYSGGCYDSHPFILMNFVGNIESVFTLAHELGHSIHSFMSHRAQPHCTSDYRIFVAEVASTLNELLLHDFLVAKARREHDTRLLAFLVNSKCDDFKGTVYRQTMFGEFEKLVHARLEAGEPLTEESLAAIYLRLNSLYYGDVLPTDDAVVTDEAATGIPLVTAEGPHTAVRADRQIRYEWTRIPHFYYNFYVWKYATSFCASLAFHKRLMSGAPDALPRYLGFLSAGCAKDPADILADAGVDLRNPTVITDALSEFGGLVDELDAALKTL</sequence>
<evidence type="ECO:0000259" key="8">
    <source>
        <dbReference type="Pfam" id="PF08439"/>
    </source>
</evidence>
<comment type="cofactor">
    <cofactor evidence="1">
        <name>Zn(2+)</name>
        <dbReference type="ChEBI" id="CHEBI:29105"/>
    </cofactor>
</comment>
<dbReference type="Pfam" id="PF08439">
    <property type="entry name" value="Peptidase_M3_N"/>
    <property type="match status" value="1"/>
</dbReference>
<dbReference type="InterPro" id="IPR042088">
    <property type="entry name" value="OligoPept_F_C"/>
</dbReference>
<dbReference type="CDD" id="cd09608">
    <property type="entry name" value="M3B_PepF"/>
    <property type="match status" value="1"/>
</dbReference>
<protein>
    <submittedName>
        <fullName evidence="9">Oligoendopeptidase F</fullName>
    </submittedName>
</protein>
<keyword evidence="10" id="KW-1185">Reference proteome</keyword>
<name>A0ABQ8UG04_9EUKA</name>
<reference evidence="9" key="1">
    <citation type="journal article" date="2022" name="bioRxiv">
        <title>Genomics of Preaxostyla Flagellates Illuminates Evolutionary Transitions and the Path Towards Mitochondrial Loss.</title>
        <authorList>
            <person name="Novak L.V.F."/>
            <person name="Treitli S.C."/>
            <person name="Pyrih J."/>
            <person name="Halakuc P."/>
            <person name="Pipaliya S.V."/>
            <person name="Vacek V."/>
            <person name="Brzon O."/>
            <person name="Soukal P."/>
            <person name="Eme L."/>
            <person name="Dacks J.B."/>
            <person name="Karnkowska A."/>
            <person name="Elias M."/>
            <person name="Hampl V."/>
        </authorList>
    </citation>
    <scope>NUCLEOTIDE SEQUENCE</scope>
    <source>
        <strain evidence="9">RCP-MX</strain>
    </source>
</reference>
<dbReference type="Gene3D" id="1.10.1370.20">
    <property type="entry name" value="Oligoendopeptidase f, C-terminal domain"/>
    <property type="match status" value="1"/>
</dbReference>
<evidence type="ECO:0000256" key="5">
    <source>
        <dbReference type="ARBA" id="ARBA00022833"/>
    </source>
</evidence>
<dbReference type="PANTHER" id="PTHR11804:SF84">
    <property type="entry name" value="SACCHAROLYSIN"/>
    <property type="match status" value="1"/>
</dbReference>
<keyword evidence="2" id="KW-0645">Protease</keyword>
<evidence type="ECO:0000256" key="3">
    <source>
        <dbReference type="ARBA" id="ARBA00022723"/>
    </source>
</evidence>
<evidence type="ECO:0000259" key="7">
    <source>
        <dbReference type="Pfam" id="PF01432"/>
    </source>
</evidence>
<dbReference type="InterPro" id="IPR045090">
    <property type="entry name" value="Pept_M3A_M3B"/>
</dbReference>
<keyword evidence="5" id="KW-0862">Zinc</keyword>
<accession>A0ABQ8UG04</accession>
<evidence type="ECO:0000256" key="1">
    <source>
        <dbReference type="ARBA" id="ARBA00001947"/>
    </source>
</evidence>
<organism evidence="9 10">
    <name type="scientific">Paratrimastix pyriformis</name>
    <dbReference type="NCBI Taxonomy" id="342808"/>
    <lineage>
        <taxon>Eukaryota</taxon>
        <taxon>Metamonada</taxon>
        <taxon>Preaxostyla</taxon>
        <taxon>Paratrimastigidae</taxon>
        <taxon>Paratrimastix</taxon>
    </lineage>
</organism>
<evidence type="ECO:0000256" key="4">
    <source>
        <dbReference type="ARBA" id="ARBA00022801"/>
    </source>
</evidence>
<proteinExistence type="predicted"/>
<feature type="domain" description="Oligopeptidase F N-terminal" evidence="8">
    <location>
        <begin position="113"/>
        <end position="180"/>
    </location>
</feature>
<dbReference type="NCBIfam" id="TIGR00181">
    <property type="entry name" value="pepF"/>
    <property type="match status" value="1"/>
</dbReference>
<dbReference type="Pfam" id="PF01432">
    <property type="entry name" value="Peptidase_M3"/>
    <property type="match status" value="1"/>
</dbReference>